<sequence length="930" mass="100219">MESPAPIGPKTTLPHAEGQPPRKKLKIETGDVAIPMPAPDIYDTQHPFEAIAHEGCAPARSADSSLALTGPSGDPQNSSSNAPLAASKHEACGADSEMLDANNALAAAEEPPPASGPTALLLQPALIAKGKPETSRSRLMELDDKNPVPPPSGLRASEGPEMTPPHSTGVSSHFQPSYAVRAPVATDVRGAVVQATTVALPWQTGTPTDSSKGLRFGIHTFRAGALSPKGSQSGTDQSTSSGATSDIPRDIESANTSIGSPVPTTNLEAKETLLSKADDELSDTSMSLDSTHSPSPDGKERTLHENRHHSEPSSPPYSPRLDAFTHSDQGSAPTSNSTATRLTNGTPDTQTNRVSVDTRSVGRNGSSPKRPSSTILQCSKCSKLLFKVSTGGADGVLCGSCTNRETSQSRQSPPSGSVPVKSHALQGSVTHTSQADFFVNGLNPFSTSASPVLPVSGDSLFLPRTNSYIMNASSARWRQEPNSAPAPGLLQSKRRKPQTVARKVASVPNHTLETSQGNTSRPIMKKANELRTPEKAKQKNSNAAKKPPIIKPDSSDTSTETDLKLRLKESLVANEELQKTLDSQKIALQNYASKTSSLSDNLKEKERYNQELSVDAKKLKDQLSLKEKRIEELQKIEDENKTLHLQLTRALGEVKERVVENKVLEGKLAQALNDKQRALKEKHQALEAMQQAMDKSQQALMEKQKTNLELEEQQKLLILEKERTDNMQKRQESTDRKTSGSPAPGSSQIQASQEVAPADTQKPTVSCADLEYDILNPFEAYPNMEIIVGDIPTTTATKAKPNSSRRFKKLGTRQRLDFALMDRRFIHRQRPGPPAITKKTKPANPSGQAKRKQSNEAGNSRDPLDSSSSDDSDLEIPIEELVGAPAEIMPTIQENGRLCFRDGTLGANGKLPRAKIFHKVGKLDIAGQIR</sequence>
<proteinExistence type="predicted"/>
<feature type="region of interest" description="Disordered" evidence="2">
    <location>
        <begin position="824"/>
        <end position="873"/>
    </location>
</feature>
<dbReference type="OrthoDB" id="5431456at2759"/>
<feature type="compositionally biased region" description="Polar residues" evidence="2">
    <location>
        <begin position="326"/>
        <end position="374"/>
    </location>
</feature>
<protein>
    <submittedName>
        <fullName evidence="3">Uncharacterized protein</fullName>
    </submittedName>
</protein>
<feature type="region of interest" description="Disordered" evidence="2">
    <location>
        <begin position="53"/>
        <end position="96"/>
    </location>
</feature>
<evidence type="ECO:0000256" key="2">
    <source>
        <dbReference type="SAM" id="MobiDB-lite"/>
    </source>
</evidence>
<feature type="region of interest" description="Disordered" evidence="2">
    <location>
        <begin position="127"/>
        <end position="173"/>
    </location>
</feature>
<feature type="compositionally biased region" description="Basic and acidic residues" evidence="2">
    <location>
        <begin position="721"/>
        <end position="738"/>
    </location>
</feature>
<feature type="region of interest" description="Disordered" evidence="2">
    <location>
        <begin position="473"/>
        <end position="562"/>
    </location>
</feature>
<organism evidence="3 4">
    <name type="scientific">Glutinoglossum americanum</name>
    <dbReference type="NCBI Taxonomy" id="1670608"/>
    <lineage>
        <taxon>Eukaryota</taxon>
        <taxon>Fungi</taxon>
        <taxon>Dikarya</taxon>
        <taxon>Ascomycota</taxon>
        <taxon>Pezizomycotina</taxon>
        <taxon>Geoglossomycetes</taxon>
        <taxon>Geoglossales</taxon>
        <taxon>Geoglossaceae</taxon>
        <taxon>Glutinoglossum</taxon>
    </lineage>
</organism>
<evidence type="ECO:0000256" key="1">
    <source>
        <dbReference type="SAM" id="Coils"/>
    </source>
</evidence>
<name>A0A9P8L6E0_9PEZI</name>
<feature type="region of interest" description="Disordered" evidence="2">
    <location>
        <begin position="721"/>
        <end position="762"/>
    </location>
</feature>
<reference evidence="3" key="1">
    <citation type="submission" date="2021-03" db="EMBL/GenBank/DDBJ databases">
        <title>Comparative genomics and phylogenomic investigation of the class Geoglossomycetes provide insights into ecological specialization and systematics.</title>
        <authorList>
            <person name="Melie T."/>
            <person name="Pirro S."/>
            <person name="Miller A.N."/>
            <person name="Quandt A."/>
        </authorList>
    </citation>
    <scope>NUCLEOTIDE SEQUENCE</scope>
    <source>
        <strain evidence="3">GBOQ0MN5Z8</strain>
    </source>
</reference>
<feature type="compositionally biased region" description="Polar residues" evidence="2">
    <location>
        <begin position="508"/>
        <end position="521"/>
    </location>
</feature>
<gene>
    <name evidence="3" type="ORF">FGG08_001197</name>
</gene>
<evidence type="ECO:0000313" key="3">
    <source>
        <dbReference type="EMBL" id="KAH0544692.1"/>
    </source>
</evidence>
<keyword evidence="4" id="KW-1185">Reference proteome</keyword>
<dbReference type="Proteomes" id="UP000698800">
    <property type="component" value="Unassembled WGS sequence"/>
</dbReference>
<evidence type="ECO:0000313" key="4">
    <source>
        <dbReference type="Proteomes" id="UP000698800"/>
    </source>
</evidence>
<feature type="compositionally biased region" description="Polar residues" evidence="2">
    <location>
        <begin position="283"/>
        <end position="294"/>
    </location>
</feature>
<feature type="region of interest" description="Disordered" evidence="2">
    <location>
        <begin position="222"/>
        <end position="374"/>
    </location>
</feature>
<feature type="region of interest" description="Disordered" evidence="2">
    <location>
        <begin position="1"/>
        <end position="22"/>
    </location>
</feature>
<dbReference type="AlphaFoldDB" id="A0A9P8L6E0"/>
<feature type="compositionally biased region" description="Basic and acidic residues" evidence="2">
    <location>
        <begin position="526"/>
        <end position="537"/>
    </location>
</feature>
<feature type="compositionally biased region" description="Polar residues" evidence="2">
    <location>
        <begin position="403"/>
        <end position="415"/>
    </location>
</feature>
<keyword evidence="1" id="KW-0175">Coiled coil</keyword>
<feature type="compositionally biased region" description="Polar residues" evidence="2">
    <location>
        <begin position="253"/>
        <end position="267"/>
    </location>
</feature>
<feature type="compositionally biased region" description="Basic and acidic residues" evidence="2">
    <location>
        <begin position="268"/>
        <end position="279"/>
    </location>
</feature>
<feature type="compositionally biased region" description="Polar residues" evidence="2">
    <location>
        <begin position="739"/>
        <end position="753"/>
    </location>
</feature>
<feature type="region of interest" description="Disordered" evidence="2">
    <location>
        <begin position="403"/>
        <end position="426"/>
    </location>
</feature>
<comment type="caution">
    <text evidence="3">The sequence shown here is derived from an EMBL/GenBank/DDBJ whole genome shotgun (WGS) entry which is preliminary data.</text>
</comment>
<feature type="compositionally biased region" description="Low complexity" evidence="2">
    <location>
        <begin position="230"/>
        <end position="246"/>
    </location>
</feature>
<feature type="compositionally biased region" description="Polar residues" evidence="2">
    <location>
        <begin position="473"/>
        <end position="482"/>
    </location>
</feature>
<accession>A0A9P8L6E0</accession>
<feature type="compositionally biased region" description="Basic and acidic residues" evidence="2">
    <location>
        <begin position="297"/>
        <end position="311"/>
    </location>
</feature>
<dbReference type="EMBL" id="JAGHQL010000015">
    <property type="protein sequence ID" value="KAH0544692.1"/>
    <property type="molecule type" value="Genomic_DNA"/>
</dbReference>
<feature type="coiled-coil region" evidence="1">
    <location>
        <begin position="574"/>
        <end position="713"/>
    </location>
</feature>
<feature type="compositionally biased region" description="Basic and acidic residues" evidence="2">
    <location>
        <begin position="130"/>
        <end position="146"/>
    </location>
</feature>